<name>A0A090ZWQ9_PAEMA</name>
<organism evidence="4 6">
    <name type="scientific">Paenibacillus macerans</name>
    <name type="common">Bacillus macerans</name>
    <dbReference type="NCBI Taxonomy" id="44252"/>
    <lineage>
        <taxon>Bacteria</taxon>
        <taxon>Bacillati</taxon>
        <taxon>Bacillota</taxon>
        <taxon>Bacilli</taxon>
        <taxon>Bacillales</taxon>
        <taxon>Paenibacillaceae</taxon>
        <taxon>Paenibacillus</taxon>
    </lineage>
</organism>
<dbReference type="Pfam" id="PF00005">
    <property type="entry name" value="ABC_tran"/>
    <property type="match status" value="2"/>
</dbReference>
<dbReference type="FunFam" id="3.40.50.300:FF:000011">
    <property type="entry name" value="Putative ABC transporter ATP-binding component"/>
    <property type="match status" value="1"/>
</dbReference>
<dbReference type="AlphaFoldDB" id="A0A090ZWQ9"/>
<reference evidence="5 7" key="2">
    <citation type="submission" date="2019-11" db="EMBL/GenBank/DDBJ databases">
        <title>Draft genome sequences of five Paenibacillus species of dairy origin.</title>
        <authorList>
            <person name="Olajide A.M."/>
            <person name="Chen S."/>
            <person name="Lapointe G."/>
        </authorList>
    </citation>
    <scope>NUCLEOTIDE SEQUENCE [LARGE SCALE GENOMIC DNA]</scope>
    <source>
        <strain evidence="5 7">3CT49</strain>
    </source>
</reference>
<dbReference type="PROSITE" id="PS00211">
    <property type="entry name" value="ABC_TRANSPORTER_1"/>
    <property type="match status" value="2"/>
</dbReference>
<evidence type="ECO:0000259" key="3">
    <source>
        <dbReference type="PROSITE" id="PS50893"/>
    </source>
</evidence>
<protein>
    <submittedName>
        <fullName evidence="5">ATP-binding cassette domain-containing protein</fullName>
    </submittedName>
    <submittedName>
        <fullName evidence="4">Heme ABC exporter, ATP-binding protein CcmA</fullName>
        <ecNumber evidence="4">3.6.3.41</ecNumber>
    </submittedName>
</protein>
<dbReference type="SMART" id="SM00382">
    <property type="entry name" value="AAA"/>
    <property type="match status" value="2"/>
</dbReference>
<dbReference type="OrthoDB" id="9762369at2"/>
<proteinExistence type="predicted"/>
<dbReference type="RefSeq" id="WP_036623995.1">
    <property type="nucleotide sequence ID" value="NZ_BGML01000001.1"/>
</dbReference>
<feature type="domain" description="ABC transporter" evidence="3">
    <location>
        <begin position="4"/>
        <end position="256"/>
    </location>
</feature>
<dbReference type="PANTHER" id="PTHR42855">
    <property type="entry name" value="ABC TRANSPORTER ATP-BINDING SUBUNIT"/>
    <property type="match status" value="1"/>
</dbReference>
<keyword evidence="2 4" id="KW-0067">ATP-binding</keyword>
<dbReference type="Proteomes" id="UP000442469">
    <property type="component" value="Unassembled WGS sequence"/>
</dbReference>
<evidence type="ECO:0000313" key="5">
    <source>
        <dbReference type="EMBL" id="MUG23496.1"/>
    </source>
</evidence>
<sequence length="508" mass="57029">MSLLQVENLSHSFGDKKLYDNASFELFKGEHMGIVGQNGAGKSTLIRVLLGEIMPDQGSVKWQSQIQIGHLDQYAEIDGNDTIAEYLKTAYADLFEMERRMNRLYEECGASGDTAALLQAAEYQEKLEARDFYLIDSQILKVASGLGLDAIGLQRQIGELSGGQRAKVILAKLLIEEPDVLLLDEPTNFLDKEHVAWLAGYLADFAGAFIVVSHDFEFLEKVTTCICDIEFGTIKKYYGKYSDFLRQKEHLREDYVRRYHAQQKKIEKTEEYIRRNIAGVNSKIAQGRRKQLERMEKLAPPAFTHKPSIRFRELPLSAQTSLKVSDLEVGYGAPLLPKIHFSVMGGQKLVITGFNGIGKSTLLNTLVGRIAAVSGRFRFSEQAKVGYFEQDLKWANGALTPLQIISERFPGLGTKEIRRYLAQCGLKDELVTQEISTLSGGEQSKVKLCGMVLSPCNFLILDEPTNHLDAETKAALQDALRQFQGSVILVSHEERFYREWADKVISLG</sequence>
<evidence type="ECO:0000313" key="6">
    <source>
        <dbReference type="Proteomes" id="UP000029278"/>
    </source>
</evidence>
<dbReference type="SUPFAM" id="SSF52540">
    <property type="entry name" value="P-loop containing nucleoside triphosphate hydrolases"/>
    <property type="match status" value="2"/>
</dbReference>
<keyword evidence="1" id="KW-0547">Nucleotide-binding</keyword>
<dbReference type="EC" id="3.6.3.41" evidence="4"/>
<dbReference type="EMBL" id="WNZZ01000009">
    <property type="protein sequence ID" value="MUG23496.1"/>
    <property type="molecule type" value="Genomic_DNA"/>
</dbReference>
<evidence type="ECO:0000256" key="2">
    <source>
        <dbReference type="ARBA" id="ARBA00022840"/>
    </source>
</evidence>
<keyword evidence="4" id="KW-0378">Hydrolase</keyword>
<accession>A0A090ZWQ9</accession>
<dbReference type="Gene3D" id="3.40.50.300">
    <property type="entry name" value="P-loop containing nucleotide triphosphate hydrolases"/>
    <property type="match status" value="2"/>
</dbReference>
<evidence type="ECO:0000313" key="4">
    <source>
        <dbReference type="EMBL" id="KFN08556.1"/>
    </source>
</evidence>
<dbReference type="HOGENOM" id="CLU_000604_36_0_9"/>
<dbReference type="PROSITE" id="PS50893">
    <property type="entry name" value="ABC_TRANSPORTER_2"/>
    <property type="match status" value="2"/>
</dbReference>
<comment type="caution">
    <text evidence="4">The sequence shown here is derived from an EMBL/GenBank/DDBJ whole genome shotgun (WGS) entry which is preliminary data.</text>
</comment>
<evidence type="ECO:0000256" key="1">
    <source>
        <dbReference type="ARBA" id="ARBA00022741"/>
    </source>
</evidence>
<reference evidence="4 6" key="1">
    <citation type="submission" date="2014-04" db="EMBL/GenBank/DDBJ databases">
        <authorList>
            <person name="Bishop-Lilly K.A."/>
            <person name="Broomall S.M."/>
            <person name="Chain P.S."/>
            <person name="Chertkov O."/>
            <person name="Coyne S.R."/>
            <person name="Daligault H.E."/>
            <person name="Davenport K.W."/>
            <person name="Erkkila T."/>
            <person name="Frey K.G."/>
            <person name="Gibbons H.S."/>
            <person name="Gu W."/>
            <person name="Jaissle J."/>
            <person name="Johnson S.L."/>
            <person name="Koroleva G.I."/>
            <person name="Ladner J.T."/>
            <person name="Lo C.-C."/>
            <person name="Minogue T.D."/>
            <person name="Munk C."/>
            <person name="Palacios G.F."/>
            <person name="Redden C.L."/>
            <person name="Rosenzweig C.N."/>
            <person name="Scholz M.B."/>
            <person name="Teshima H."/>
            <person name="Xu Y."/>
        </authorList>
    </citation>
    <scope>NUCLEOTIDE SEQUENCE [LARGE SCALE GENOMIC DNA]</scope>
    <source>
        <strain evidence="4 6">8244</strain>
    </source>
</reference>
<dbReference type="GeneID" id="77008040"/>
<gene>
    <name evidence="4" type="primary">ccmA</name>
    <name evidence="4" type="ORF">DJ90_5084</name>
    <name evidence="5" type="ORF">GNQ08_13920</name>
</gene>
<dbReference type="PATRIC" id="fig|44252.3.peg.3096"/>
<dbReference type="PANTHER" id="PTHR42855:SF2">
    <property type="entry name" value="DRUG RESISTANCE ABC TRANSPORTER,ATP-BINDING PROTEIN"/>
    <property type="match status" value="1"/>
</dbReference>
<dbReference type="InterPro" id="IPR027417">
    <property type="entry name" value="P-loop_NTPase"/>
</dbReference>
<feature type="domain" description="ABC transporter" evidence="3">
    <location>
        <begin position="309"/>
        <end position="508"/>
    </location>
</feature>
<dbReference type="InterPro" id="IPR003439">
    <property type="entry name" value="ABC_transporter-like_ATP-bd"/>
</dbReference>
<dbReference type="GO" id="GO:0016887">
    <property type="term" value="F:ATP hydrolysis activity"/>
    <property type="evidence" value="ECO:0007669"/>
    <property type="project" value="InterPro"/>
</dbReference>
<dbReference type="InterPro" id="IPR003593">
    <property type="entry name" value="AAA+_ATPase"/>
</dbReference>
<dbReference type="CDD" id="cd03221">
    <property type="entry name" value="ABCF_EF-3"/>
    <property type="match status" value="2"/>
</dbReference>
<dbReference type="Proteomes" id="UP000029278">
    <property type="component" value="Unassembled WGS sequence"/>
</dbReference>
<dbReference type="GO" id="GO:0005524">
    <property type="term" value="F:ATP binding"/>
    <property type="evidence" value="ECO:0007669"/>
    <property type="project" value="UniProtKB-KW"/>
</dbReference>
<dbReference type="InterPro" id="IPR032781">
    <property type="entry name" value="ABC_tran_Xtn"/>
</dbReference>
<dbReference type="STRING" id="44252.DJ90_5084"/>
<dbReference type="EMBL" id="JMQA01000028">
    <property type="protein sequence ID" value="KFN08556.1"/>
    <property type="molecule type" value="Genomic_DNA"/>
</dbReference>
<evidence type="ECO:0000313" key="7">
    <source>
        <dbReference type="Proteomes" id="UP000442469"/>
    </source>
</evidence>
<keyword evidence="6" id="KW-1185">Reference proteome</keyword>
<dbReference type="Pfam" id="PF12848">
    <property type="entry name" value="ABC_tran_Xtn"/>
    <property type="match status" value="1"/>
</dbReference>
<dbReference type="InterPro" id="IPR017871">
    <property type="entry name" value="ABC_transporter-like_CS"/>
</dbReference>
<dbReference type="InterPro" id="IPR051309">
    <property type="entry name" value="ABCF_ATPase"/>
</dbReference>